<organism evidence="1">
    <name type="scientific">Pseudomonas phage HRDY3</name>
    <dbReference type="NCBI Taxonomy" id="3236930"/>
    <lineage>
        <taxon>Viruses</taxon>
    </lineage>
</organism>
<dbReference type="EMBL" id="PQ015379">
    <property type="protein sequence ID" value="XDJ14950.1"/>
    <property type="molecule type" value="Genomic_DNA"/>
</dbReference>
<sequence length="169" mass="19653">MSHYTQIVQVKRNSHGEISIGGLISTTKFAHTDPCLTLVGMQRVEQVLERLAFRRPERRPDHWYGYTHLLDASHIKADDAHRYRLLLEIPIYQEPPYVDLLPCGAYGTHDGHFTVYILHTNARVQVKESGEEFDGEFFLSWLQEENENLHRQVLHGITKYKLDSNDPDI</sequence>
<protein>
    <submittedName>
        <fullName evidence="1">Uncharacterized protein</fullName>
    </submittedName>
</protein>
<accession>A0AB39CDQ0</accession>
<proteinExistence type="predicted"/>
<reference evidence="1" key="1">
    <citation type="submission" date="2024-07" db="EMBL/GenBank/DDBJ databases">
        <authorList>
            <person name="Bringhurst R.M."/>
            <person name="Homer T.E."/>
        </authorList>
    </citation>
    <scope>NUCLEOTIDE SEQUENCE</scope>
</reference>
<evidence type="ECO:0000313" key="1">
    <source>
        <dbReference type="EMBL" id="XDJ14950.1"/>
    </source>
</evidence>
<name>A0AB39CDQ0_9VIRU</name>